<dbReference type="SMART" id="SM00448">
    <property type="entry name" value="REC"/>
    <property type="match status" value="1"/>
</dbReference>
<sequence length="773" mass="84918">MGDDAKPRQRLLSKAAPRNHSASDWEGERPDPCLPSAASPRGGPGAALEEQLRRSKRAVRAYSACTRLLVKTAEEADLLCGVCRLMVEDAGYRMAWIGIPEKDPQKTVRPLVHWGFEDGYLENIQISWANDGKGQGPTGRAVRSGEPVACRNMLSDPKLLLWRKEAARRGYASSIALPLVVRGEVTSVLMIYAGEAEAFEGDEFNLLVELANALTFGIDALRVRAEQKKATEALRENETSLRALYESMDQGLCVHELVYDEAGRPANYRILEVNPKYEAILGLTRQEAVGALATSLYRVDRPPFLDSYARVAQTGEPAFFETYFAPLGRYFSISAFCPRPGKFAVLFKDITTRRNAEEELKRLNETLEQRVLEQTGELRSAKEAAEAANRAKSQFLANMSHEIRTPMNGILGMTELTLLMDMPPQAGEYLRLVLQSGHALLDIINDILDLSKIESGHAVLDNKPFRLHECLGSTFNALAITAREKGLSLYHCIDSHVPEHIVGDQGRLRQVLINIVGNAIKFTPKGGVRVTVGRDGQPAPPGSARLLFQVADDGIGIPKDGLGEVFHAFSQIGLSSHTRFGGTGLGLSISKSLVAMMGGRIWAESKLGQGSLFSFTAEFVVGDATPEPLPEPVPSACPRKRRKLRFLVVEDNPVNRLFAVEFLRQQRGHTVDTAADGKEALEKLRHQPFDAVLMDVRLPDMDGEEIVSAIRRGEAGPDKAGIKIIAVTAHALKGDKERFLAAGMDGYLAKPVDIVQFDRIINEIASDREARDV</sequence>
<dbReference type="InterPro" id="IPR005467">
    <property type="entry name" value="His_kinase_dom"/>
</dbReference>
<dbReference type="Pfam" id="PF02518">
    <property type="entry name" value="HATPase_c"/>
    <property type="match status" value="1"/>
</dbReference>
<feature type="domain" description="Histidine kinase" evidence="14">
    <location>
        <begin position="398"/>
        <end position="621"/>
    </location>
</feature>
<evidence type="ECO:0000313" key="18">
    <source>
        <dbReference type="Proteomes" id="UP000004662"/>
    </source>
</evidence>
<evidence type="ECO:0000256" key="10">
    <source>
        <dbReference type="ARBA" id="ARBA00068150"/>
    </source>
</evidence>
<dbReference type="FunFam" id="3.30.565.10:FF:000010">
    <property type="entry name" value="Sensor histidine kinase RcsC"/>
    <property type="match status" value="1"/>
</dbReference>
<feature type="domain" description="PAS" evidence="16">
    <location>
        <begin position="257"/>
        <end position="290"/>
    </location>
</feature>
<dbReference type="SUPFAM" id="SSF55874">
    <property type="entry name" value="ATPase domain of HSP90 chaperone/DNA topoisomerase II/histidine kinase"/>
    <property type="match status" value="1"/>
</dbReference>
<dbReference type="InterPro" id="IPR036890">
    <property type="entry name" value="HATPase_C_sf"/>
</dbReference>
<evidence type="ECO:0000256" key="11">
    <source>
        <dbReference type="PROSITE-ProRule" id="PRU00169"/>
    </source>
</evidence>
<evidence type="ECO:0000256" key="6">
    <source>
        <dbReference type="ARBA" id="ARBA00022777"/>
    </source>
</evidence>
<evidence type="ECO:0000259" key="14">
    <source>
        <dbReference type="PROSITE" id="PS50109"/>
    </source>
</evidence>
<dbReference type="CDD" id="cd17546">
    <property type="entry name" value="REC_hyHK_CKI1_RcsC-like"/>
    <property type="match status" value="1"/>
</dbReference>
<comment type="subunit">
    <text evidence="9">At low DSF concentrations, interacts with RpfF.</text>
</comment>
<evidence type="ECO:0000256" key="2">
    <source>
        <dbReference type="ARBA" id="ARBA00012438"/>
    </source>
</evidence>
<evidence type="ECO:0000256" key="8">
    <source>
        <dbReference type="ARBA" id="ARBA00023012"/>
    </source>
</evidence>
<organism evidence="17 18">
    <name type="scientific">Solidesulfovibrio carbinoliphilus subsp. oakridgensis</name>
    <dbReference type="NCBI Taxonomy" id="694327"/>
    <lineage>
        <taxon>Bacteria</taxon>
        <taxon>Pseudomonadati</taxon>
        <taxon>Thermodesulfobacteriota</taxon>
        <taxon>Desulfovibrionia</taxon>
        <taxon>Desulfovibrionales</taxon>
        <taxon>Desulfovibrionaceae</taxon>
        <taxon>Solidesulfovibrio</taxon>
    </lineage>
</organism>
<dbReference type="InterPro" id="IPR004358">
    <property type="entry name" value="Sig_transdc_His_kin-like_C"/>
</dbReference>
<keyword evidence="12" id="KW-0175">Coiled coil</keyword>
<name>G7Q6R0_9BACT</name>
<dbReference type="Pfam" id="PF08448">
    <property type="entry name" value="PAS_4"/>
    <property type="match status" value="1"/>
</dbReference>
<dbReference type="HOGENOM" id="CLU_000445_114_15_7"/>
<keyword evidence="5" id="KW-0547">Nucleotide-binding</keyword>
<evidence type="ECO:0000256" key="13">
    <source>
        <dbReference type="SAM" id="MobiDB-lite"/>
    </source>
</evidence>
<dbReference type="PROSITE" id="PS50109">
    <property type="entry name" value="HIS_KIN"/>
    <property type="match status" value="1"/>
</dbReference>
<dbReference type="NCBIfam" id="TIGR00229">
    <property type="entry name" value="sensory_box"/>
    <property type="match status" value="1"/>
</dbReference>
<keyword evidence="18" id="KW-1185">Reference proteome</keyword>
<dbReference type="InterPro" id="IPR000014">
    <property type="entry name" value="PAS"/>
</dbReference>
<dbReference type="InterPro" id="IPR003661">
    <property type="entry name" value="HisK_dim/P_dom"/>
</dbReference>
<dbReference type="OrthoDB" id="5468518at2"/>
<dbReference type="EC" id="2.7.13.3" evidence="2"/>
<keyword evidence="7" id="KW-0067">ATP-binding</keyword>
<dbReference type="GO" id="GO:0005524">
    <property type="term" value="F:ATP binding"/>
    <property type="evidence" value="ECO:0007669"/>
    <property type="project" value="UniProtKB-KW"/>
</dbReference>
<dbReference type="Gene3D" id="1.10.287.130">
    <property type="match status" value="1"/>
</dbReference>
<dbReference type="InterPro" id="IPR036097">
    <property type="entry name" value="HisK_dim/P_sf"/>
</dbReference>
<evidence type="ECO:0000259" key="16">
    <source>
        <dbReference type="PROSITE" id="PS50112"/>
    </source>
</evidence>
<feature type="modified residue" description="4-aspartylphosphate" evidence="11">
    <location>
        <position position="695"/>
    </location>
</feature>
<dbReference type="PANTHER" id="PTHR45339">
    <property type="entry name" value="HYBRID SIGNAL TRANSDUCTION HISTIDINE KINASE J"/>
    <property type="match status" value="1"/>
</dbReference>
<keyword evidence="6 17" id="KW-0418">Kinase</keyword>
<dbReference type="STRING" id="694327.DFW101_1989"/>
<dbReference type="InterPro" id="IPR003018">
    <property type="entry name" value="GAF"/>
</dbReference>
<dbReference type="GO" id="GO:0000155">
    <property type="term" value="F:phosphorelay sensor kinase activity"/>
    <property type="evidence" value="ECO:0007669"/>
    <property type="project" value="InterPro"/>
</dbReference>
<keyword evidence="4" id="KW-0808">Transferase</keyword>
<dbReference type="Gene3D" id="3.30.565.10">
    <property type="entry name" value="Histidine kinase-like ATPase, C-terminal domain"/>
    <property type="match status" value="1"/>
</dbReference>
<dbReference type="Pfam" id="PF00072">
    <property type="entry name" value="Response_reg"/>
    <property type="match status" value="1"/>
</dbReference>
<dbReference type="eggNOG" id="COG2205">
    <property type="taxonomic scope" value="Bacteria"/>
</dbReference>
<dbReference type="InterPro" id="IPR011006">
    <property type="entry name" value="CheY-like_superfamily"/>
</dbReference>
<feature type="coiled-coil region" evidence="12">
    <location>
        <begin position="353"/>
        <end position="384"/>
    </location>
</feature>
<protein>
    <recommendedName>
        <fullName evidence="10">Sensory/regulatory protein RpfC</fullName>
        <ecNumber evidence="2">2.7.13.3</ecNumber>
    </recommendedName>
</protein>
<evidence type="ECO:0000259" key="15">
    <source>
        <dbReference type="PROSITE" id="PS50110"/>
    </source>
</evidence>
<dbReference type="SMART" id="SM00387">
    <property type="entry name" value="HATPase_c"/>
    <property type="match status" value="1"/>
</dbReference>
<dbReference type="SMART" id="SM00388">
    <property type="entry name" value="HisKA"/>
    <property type="match status" value="1"/>
</dbReference>
<evidence type="ECO:0000256" key="7">
    <source>
        <dbReference type="ARBA" id="ARBA00022840"/>
    </source>
</evidence>
<dbReference type="CDD" id="cd16922">
    <property type="entry name" value="HATPase_EvgS-ArcB-TorS-like"/>
    <property type="match status" value="1"/>
</dbReference>
<feature type="compositionally biased region" description="Basic and acidic residues" evidence="13">
    <location>
        <begin position="21"/>
        <end position="31"/>
    </location>
</feature>
<dbReference type="PROSITE" id="PS50110">
    <property type="entry name" value="RESPONSE_REGULATORY"/>
    <property type="match status" value="1"/>
</dbReference>
<dbReference type="InterPro" id="IPR001789">
    <property type="entry name" value="Sig_transdc_resp-reg_receiver"/>
</dbReference>
<dbReference type="SUPFAM" id="SSF47384">
    <property type="entry name" value="Homodimeric domain of signal transducing histidine kinase"/>
    <property type="match status" value="1"/>
</dbReference>
<feature type="domain" description="Response regulatory" evidence="15">
    <location>
        <begin position="645"/>
        <end position="765"/>
    </location>
</feature>
<dbReference type="Pfam" id="PF13185">
    <property type="entry name" value="GAF_2"/>
    <property type="match status" value="1"/>
</dbReference>
<dbReference type="AlphaFoldDB" id="G7Q6R0"/>
<evidence type="ECO:0000256" key="3">
    <source>
        <dbReference type="ARBA" id="ARBA00022553"/>
    </source>
</evidence>
<dbReference type="InterPro" id="IPR035965">
    <property type="entry name" value="PAS-like_dom_sf"/>
</dbReference>
<evidence type="ECO:0000256" key="12">
    <source>
        <dbReference type="SAM" id="Coils"/>
    </source>
</evidence>
<dbReference type="InterPro" id="IPR003594">
    <property type="entry name" value="HATPase_dom"/>
</dbReference>
<accession>G7Q6R0</accession>
<dbReference type="SUPFAM" id="SSF55781">
    <property type="entry name" value="GAF domain-like"/>
    <property type="match status" value="1"/>
</dbReference>
<dbReference type="Gene3D" id="3.30.450.20">
    <property type="entry name" value="PAS domain"/>
    <property type="match status" value="1"/>
</dbReference>
<keyword evidence="8" id="KW-0902">Two-component regulatory system</keyword>
<dbReference type="Gene3D" id="3.40.50.2300">
    <property type="match status" value="1"/>
</dbReference>
<dbReference type="PROSITE" id="PS50112">
    <property type="entry name" value="PAS"/>
    <property type="match status" value="1"/>
</dbReference>
<dbReference type="SUPFAM" id="SSF55785">
    <property type="entry name" value="PYP-like sensor domain (PAS domain)"/>
    <property type="match status" value="1"/>
</dbReference>
<evidence type="ECO:0000256" key="1">
    <source>
        <dbReference type="ARBA" id="ARBA00000085"/>
    </source>
</evidence>
<dbReference type="Gene3D" id="3.30.450.40">
    <property type="match status" value="1"/>
</dbReference>
<dbReference type="SMART" id="SM00065">
    <property type="entry name" value="GAF"/>
    <property type="match status" value="1"/>
</dbReference>
<reference evidence="18" key="1">
    <citation type="journal article" date="2015" name="Genome Announc.">
        <title>High-Quality Draft Genome Sequence of Desulfovibrio carbinoliphilus FW-101-2B, an Organic Acid-Oxidizing Sulfate-Reducing Bacterium Isolated from Uranium(VI)-Contaminated Groundwater.</title>
        <authorList>
            <person name="Ramsay B.D."/>
            <person name="Hwang C."/>
            <person name="Woo H.L."/>
            <person name="Carroll S.L."/>
            <person name="Lucas S."/>
            <person name="Han J."/>
            <person name="Lapidus A.L."/>
            <person name="Cheng J.F."/>
            <person name="Goodwin L.A."/>
            <person name="Pitluck S."/>
            <person name="Peters L."/>
            <person name="Chertkov O."/>
            <person name="Held B."/>
            <person name="Detter J.C."/>
            <person name="Han C.S."/>
            <person name="Tapia R."/>
            <person name="Land M.L."/>
            <person name="Hauser L.J."/>
            <person name="Kyrpides N.C."/>
            <person name="Ivanova N.N."/>
            <person name="Mikhailova N."/>
            <person name="Pagani I."/>
            <person name="Woyke T."/>
            <person name="Arkin A.P."/>
            <person name="Dehal P."/>
            <person name="Chivian D."/>
            <person name="Criddle C.S."/>
            <person name="Wu W."/>
            <person name="Chakraborty R."/>
            <person name="Hazen T.C."/>
            <person name="Fields M.W."/>
        </authorList>
    </citation>
    <scope>NUCLEOTIDE SEQUENCE [LARGE SCALE GENOMIC DNA]</scope>
    <source>
        <strain evidence="18">FW-101-2B</strain>
    </source>
</reference>
<evidence type="ECO:0000313" key="17">
    <source>
        <dbReference type="EMBL" id="EHJ47995.1"/>
    </source>
</evidence>
<dbReference type="InterPro" id="IPR013656">
    <property type="entry name" value="PAS_4"/>
</dbReference>
<gene>
    <name evidence="17" type="ORF">DFW101_1989</name>
</gene>
<evidence type="ECO:0000256" key="9">
    <source>
        <dbReference type="ARBA" id="ARBA00064003"/>
    </source>
</evidence>
<keyword evidence="3 11" id="KW-0597">Phosphoprotein</keyword>
<proteinExistence type="predicted"/>
<dbReference type="CDD" id="cd00082">
    <property type="entry name" value="HisKA"/>
    <property type="match status" value="1"/>
</dbReference>
<dbReference type="CDD" id="cd00130">
    <property type="entry name" value="PAS"/>
    <property type="match status" value="1"/>
</dbReference>
<dbReference type="PRINTS" id="PR00344">
    <property type="entry name" value="BCTRLSENSOR"/>
</dbReference>
<dbReference type="SUPFAM" id="SSF52172">
    <property type="entry name" value="CheY-like"/>
    <property type="match status" value="1"/>
</dbReference>
<dbReference type="FunFam" id="1.10.287.130:FF:000002">
    <property type="entry name" value="Two-component osmosensing histidine kinase"/>
    <property type="match status" value="1"/>
</dbReference>
<dbReference type="InterPro" id="IPR029016">
    <property type="entry name" value="GAF-like_dom_sf"/>
</dbReference>
<dbReference type="Pfam" id="PF00512">
    <property type="entry name" value="HisKA"/>
    <property type="match status" value="1"/>
</dbReference>
<comment type="catalytic activity">
    <reaction evidence="1">
        <text>ATP + protein L-histidine = ADP + protein N-phospho-L-histidine.</text>
        <dbReference type="EC" id="2.7.13.3"/>
    </reaction>
</comment>
<feature type="region of interest" description="Disordered" evidence="13">
    <location>
        <begin position="1"/>
        <end position="46"/>
    </location>
</feature>
<evidence type="ECO:0000256" key="4">
    <source>
        <dbReference type="ARBA" id="ARBA00022679"/>
    </source>
</evidence>
<evidence type="ECO:0000256" key="5">
    <source>
        <dbReference type="ARBA" id="ARBA00022741"/>
    </source>
</evidence>
<dbReference type="EMBL" id="CM001368">
    <property type="protein sequence ID" value="EHJ47995.1"/>
    <property type="molecule type" value="Genomic_DNA"/>
</dbReference>
<dbReference type="PANTHER" id="PTHR45339:SF1">
    <property type="entry name" value="HYBRID SIGNAL TRANSDUCTION HISTIDINE KINASE J"/>
    <property type="match status" value="1"/>
</dbReference>
<dbReference type="Proteomes" id="UP000004662">
    <property type="component" value="Chromosome"/>
</dbReference>